<keyword evidence="4" id="KW-0611">Plant defense</keyword>
<sequence length="509" mass="58265">MVCRPRTSHCSSSLNFPYYQLFKPFEQVQLWLSKAETMITEAEKFIEDGPQELQNLCLCGCASKKCLSSHKFGKKVAKMLQEINNHMTSVVVRPEERPIALESSIEQVWSCIVDKDVMGIIGIYGLGGVGKTTLLTQINKKFSTTPNSFHVVIWMLDRIGENIGFSNDSWKNKSVDQKATDIYSVLCNKKFVVLLDDLWERVDLSRVCGEMGARKKIKAECLDTEKAWELFQDNVGNETLNSHPNIETVNSHPNIQKLAKQVAERCGGLPLALITIGRAMACETTVGEWKYAIEMLKRCAVAKMENEVFPLLKFSYDNLPNATMKCCLLYCCLYPEDYCIPRKRLVEPMLNKYWFCEGLLNEFDRINEAQMQGNDIISYLLNACLLENGGVIDGKDCVKMHDVIRDMALWITREFEAIENKFFVKARAQLFEEQDVKAWESVKRMSVMKNKIEVLKGTPKCPNLRTLFLSQNRLDMIRDVNSSMKLPLNLNSAKGNLLTIEGKEYWWQE</sequence>
<evidence type="ECO:0000256" key="3">
    <source>
        <dbReference type="ARBA" id="ARBA00022741"/>
    </source>
</evidence>
<organism evidence="8 9">
    <name type="scientific">Gossypium darwinii</name>
    <name type="common">Darwin's cotton</name>
    <name type="synonym">Gossypium barbadense var. darwinii</name>
    <dbReference type="NCBI Taxonomy" id="34276"/>
    <lineage>
        <taxon>Eukaryota</taxon>
        <taxon>Viridiplantae</taxon>
        <taxon>Streptophyta</taxon>
        <taxon>Embryophyta</taxon>
        <taxon>Tracheophyta</taxon>
        <taxon>Spermatophyta</taxon>
        <taxon>Magnoliopsida</taxon>
        <taxon>eudicotyledons</taxon>
        <taxon>Gunneridae</taxon>
        <taxon>Pentapetalae</taxon>
        <taxon>rosids</taxon>
        <taxon>malvids</taxon>
        <taxon>Malvales</taxon>
        <taxon>Malvaceae</taxon>
        <taxon>Malvoideae</taxon>
        <taxon>Gossypium</taxon>
    </lineage>
</organism>
<dbReference type="PRINTS" id="PR00364">
    <property type="entry name" value="DISEASERSIST"/>
</dbReference>
<dbReference type="InterPro" id="IPR001611">
    <property type="entry name" value="Leu-rich_rpt"/>
</dbReference>
<evidence type="ECO:0000256" key="5">
    <source>
        <dbReference type="ARBA" id="ARBA00022840"/>
    </source>
</evidence>
<dbReference type="InterPro" id="IPR042197">
    <property type="entry name" value="Apaf_helical"/>
</dbReference>
<dbReference type="Gene3D" id="1.10.8.430">
    <property type="entry name" value="Helical domain of apoptotic protease-activating factors"/>
    <property type="match status" value="1"/>
</dbReference>
<gene>
    <name evidence="8" type="ORF">ES288_D06G244100v1</name>
</gene>
<name>A0A5D2C9A1_GOSDA</name>
<dbReference type="GO" id="GO:0043531">
    <property type="term" value="F:ADP binding"/>
    <property type="evidence" value="ECO:0007669"/>
    <property type="project" value="InterPro"/>
</dbReference>
<evidence type="ECO:0000256" key="2">
    <source>
        <dbReference type="ARBA" id="ARBA00022737"/>
    </source>
</evidence>
<dbReference type="PANTHER" id="PTHR33463:SF220">
    <property type="entry name" value="NB-ARC DOMAIN-CONTAINING PROTEIN"/>
    <property type="match status" value="1"/>
</dbReference>
<keyword evidence="1" id="KW-0433">Leucine-rich repeat</keyword>
<evidence type="ECO:0000313" key="8">
    <source>
        <dbReference type="EMBL" id="TYG66147.1"/>
    </source>
</evidence>
<dbReference type="FunFam" id="1.10.8.430:FF:000003">
    <property type="entry name" value="Probable disease resistance protein At5g66910"/>
    <property type="match status" value="1"/>
</dbReference>
<dbReference type="FunFam" id="3.40.50.300:FF:001091">
    <property type="entry name" value="Probable disease resistance protein At1g61300"/>
    <property type="match status" value="1"/>
</dbReference>
<feature type="domain" description="NB-ARC" evidence="6">
    <location>
        <begin position="102"/>
        <end position="208"/>
    </location>
</feature>
<dbReference type="InterPro" id="IPR036388">
    <property type="entry name" value="WH-like_DNA-bd_sf"/>
</dbReference>
<accession>A0A5D2C9A1</accession>
<dbReference type="InterPro" id="IPR027417">
    <property type="entry name" value="P-loop_NTPase"/>
</dbReference>
<keyword evidence="2" id="KW-0677">Repeat</keyword>
<evidence type="ECO:0000313" key="9">
    <source>
        <dbReference type="Proteomes" id="UP000323506"/>
    </source>
</evidence>
<dbReference type="EMBL" id="CM017706">
    <property type="protein sequence ID" value="TYG66147.1"/>
    <property type="molecule type" value="Genomic_DNA"/>
</dbReference>
<dbReference type="Proteomes" id="UP000323506">
    <property type="component" value="Chromosome D06"/>
</dbReference>
<dbReference type="InterPro" id="IPR050905">
    <property type="entry name" value="Plant_NBS-LRR"/>
</dbReference>
<dbReference type="AlphaFoldDB" id="A0A5D2C9A1"/>
<dbReference type="Gene3D" id="3.40.50.300">
    <property type="entry name" value="P-loop containing nucleotide triphosphate hydrolases"/>
    <property type="match status" value="1"/>
</dbReference>
<evidence type="ECO:0000259" key="6">
    <source>
        <dbReference type="Pfam" id="PF00931"/>
    </source>
</evidence>
<keyword evidence="9" id="KW-1185">Reference proteome</keyword>
<dbReference type="PANTHER" id="PTHR33463">
    <property type="entry name" value="NB-ARC DOMAIN-CONTAINING PROTEIN-RELATED"/>
    <property type="match status" value="1"/>
</dbReference>
<evidence type="ECO:0000256" key="1">
    <source>
        <dbReference type="ARBA" id="ARBA00022614"/>
    </source>
</evidence>
<dbReference type="Pfam" id="PF00931">
    <property type="entry name" value="NB-ARC"/>
    <property type="match status" value="1"/>
</dbReference>
<dbReference type="FunFam" id="1.10.10.10:FF:000322">
    <property type="entry name" value="Probable disease resistance protein At1g63360"/>
    <property type="match status" value="1"/>
</dbReference>
<dbReference type="PROSITE" id="PS51450">
    <property type="entry name" value="LRR"/>
    <property type="match status" value="1"/>
</dbReference>
<dbReference type="GO" id="GO:0006952">
    <property type="term" value="P:defense response"/>
    <property type="evidence" value="ECO:0007669"/>
    <property type="project" value="UniProtKB-KW"/>
</dbReference>
<feature type="domain" description="Disease resistance protein winged helix" evidence="7">
    <location>
        <begin position="333"/>
        <end position="408"/>
    </location>
</feature>
<dbReference type="InterPro" id="IPR002182">
    <property type="entry name" value="NB-ARC"/>
</dbReference>
<evidence type="ECO:0000259" key="7">
    <source>
        <dbReference type="Pfam" id="PF23559"/>
    </source>
</evidence>
<dbReference type="Gene3D" id="1.10.10.10">
    <property type="entry name" value="Winged helix-like DNA-binding domain superfamily/Winged helix DNA-binding domain"/>
    <property type="match status" value="1"/>
</dbReference>
<dbReference type="Pfam" id="PF23559">
    <property type="entry name" value="WHD_DRP"/>
    <property type="match status" value="1"/>
</dbReference>
<keyword evidence="5" id="KW-0067">ATP-binding</keyword>
<dbReference type="InterPro" id="IPR058922">
    <property type="entry name" value="WHD_DRP"/>
</dbReference>
<reference evidence="8 9" key="1">
    <citation type="submission" date="2019-06" db="EMBL/GenBank/DDBJ databases">
        <title>WGS assembly of Gossypium darwinii.</title>
        <authorList>
            <person name="Chen Z.J."/>
            <person name="Sreedasyam A."/>
            <person name="Ando A."/>
            <person name="Song Q."/>
            <person name="De L."/>
            <person name="Hulse-Kemp A."/>
            <person name="Ding M."/>
            <person name="Ye W."/>
            <person name="Kirkbride R."/>
            <person name="Jenkins J."/>
            <person name="Plott C."/>
            <person name="Lovell J."/>
            <person name="Lin Y.-M."/>
            <person name="Vaughn R."/>
            <person name="Liu B."/>
            <person name="Li W."/>
            <person name="Simpson S."/>
            <person name="Scheffler B."/>
            <person name="Saski C."/>
            <person name="Grover C."/>
            <person name="Hu G."/>
            <person name="Conover J."/>
            <person name="Carlson J."/>
            <person name="Shu S."/>
            <person name="Boston L."/>
            <person name="Williams M."/>
            <person name="Peterson D."/>
            <person name="Mcgee K."/>
            <person name="Jones D."/>
            <person name="Wendel J."/>
            <person name="Stelly D."/>
            <person name="Grimwood J."/>
            <person name="Schmutz J."/>
        </authorList>
    </citation>
    <scope>NUCLEOTIDE SEQUENCE [LARGE SCALE GENOMIC DNA]</scope>
    <source>
        <strain evidence="8">1808015.09</strain>
    </source>
</reference>
<protein>
    <submittedName>
        <fullName evidence="8">Uncharacterized protein</fullName>
    </submittedName>
</protein>
<dbReference type="GO" id="GO:0005524">
    <property type="term" value="F:ATP binding"/>
    <property type="evidence" value="ECO:0007669"/>
    <property type="project" value="UniProtKB-KW"/>
</dbReference>
<proteinExistence type="predicted"/>
<dbReference type="SUPFAM" id="SSF52540">
    <property type="entry name" value="P-loop containing nucleoside triphosphate hydrolases"/>
    <property type="match status" value="1"/>
</dbReference>
<evidence type="ECO:0000256" key="4">
    <source>
        <dbReference type="ARBA" id="ARBA00022821"/>
    </source>
</evidence>
<keyword evidence="3" id="KW-0547">Nucleotide-binding</keyword>